<feature type="compositionally biased region" description="Basic and acidic residues" evidence="1">
    <location>
        <begin position="56"/>
        <end position="105"/>
    </location>
</feature>
<evidence type="ECO:0000256" key="2">
    <source>
        <dbReference type="SAM" id="SignalP"/>
    </source>
</evidence>
<feature type="signal peptide" evidence="2">
    <location>
        <begin position="1"/>
        <end position="26"/>
    </location>
</feature>
<comment type="caution">
    <text evidence="3">The sequence shown here is derived from an EMBL/GenBank/DDBJ whole genome shotgun (WGS) entry which is preliminary data.</text>
</comment>
<evidence type="ECO:0000313" key="3">
    <source>
        <dbReference type="EMBL" id="MDR6538079.1"/>
    </source>
</evidence>
<keyword evidence="4" id="KW-1185">Reference proteome</keyword>
<evidence type="ECO:0000313" key="4">
    <source>
        <dbReference type="Proteomes" id="UP001184230"/>
    </source>
</evidence>
<sequence length="105" mass="12159">MKKITFALGAAALLSLGALTAAPASAHDGRYDNRVIVVPAPPPPPRAYYAPPPRYYGHDDRRYYHRERGWRDRDHDGVPNRYDRDRDGDGVPNYYDRRPDNPYRY</sequence>
<evidence type="ECO:0008006" key="5">
    <source>
        <dbReference type="Google" id="ProtNLM"/>
    </source>
</evidence>
<dbReference type="Proteomes" id="UP001184230">
    <property type="component" value="Unassembled WGS sequence"/>
</dbReference>
<reference evidence="3 4" key="1">
    <citation type="submission" date="2023-07" db="EMBL/GenBank/DDBJ databases">
        <title>Sorghum-associated microbial communities from plants grown in Nebraska, USA.</title>
        <authorList>
            <person name="Schachtman D."/>
        </authorList>
    </citation>
    <scope>NUCLEOTIDE SEQUENCE [LARGE SCALE GENOMIC DNA]</scope>
    <source>
        <strain evidence="3 4">DS1781</strain>
    </source>
</reference>
<dbReference type="RefSeq" id="WP_309904553.1">
    <property type="nucleotide sequence ID" value="NZ_JAVDRF010000009.1"/>
</dbReference>
<feature type="compositionally biased region" description="Pro residues" evidence="1">
    <location>
        <begin position="40"/>
        <end position="54"/>
    </location>
</feature>
<organism evidence="3 4">
    <name type="scientific">Variovorax soli</name>
    <dbReference type="NCBI Taxonomy" id="376815"/>
    <lineage>
        <taxon>Bacteria</taxon>
        <taxon>Pseudomonadati</taxon>
        <taxon>Pseudomonadota</taxon>
        <taxon>Betaproteobacteria</taxon>
        <taxon>Burkholderiales</taxon>
        <taxon>Comamonadaceae</taxon>
        <taxon>Variovorax</taxon>
    </lineage>
</organism>
<name>A0ABU1NI02_9BURK</name>
<keyword evidence="2" id="KW-0732">Signal</keyword>
<feature type="chain" id="PRO_5046235367" description="PXPV repeat-containing protein" evidence="2">
    <location>
        <begin position="27"/>
        <end position="105"/>
    </location>
</feature>
<accession>A0ABU1NI02</accession>
<gene>
    <name evidence="3" type="ORF">J2739_003866</name>
</gene>
<evidence type="ECO:0000256" key="1">
    <source>
        <dbReference type="SAM" id="MobiDB-lite"/>
    </source>
</evidence>
<dbReference type="Gene3D" id="4.10.1080.10">
    <property type="entry name" value="TSP type-3 repeat"/>
    <property type="match status" value="1"/>
</dbReference>
<protein>
    <recommendedName>
        <fullName evidence="5">PXPV repeat-containing protein</fullName>
    </recommendedName>
</protein>
<dbReference type="InterPro" id="IPR028974">
    <property type="entry name" value="TSP_type-3_rpt"/>
</dbReference>
<proteinExistence type="predicted"/>
<feature type="region of interest" description="Disordered" evidence="1">
    <location>
        <begin position="40"/>
        <end position="105"/>
    </location>
</feature>
<dbReference type="EMBL" id="JAVDRF010000009">
    <property type="protein sequence ID" value="MDR6538079.1"/>
    <property type="molecule type" value="Genomic_DNA"/>
</dbReference>
<dbReference type="SUPFAM" id="SSF103647">
    <property type="entry name" value="TSP type-3 repeat"/>
    <property type="match status" value="1"/>
</dbReference>